<dbReference type="OrthoDB" id="6183301at2"/>
<feature type="signal peptide" evidence="1">
    <location>
        <begin position="1"/>
        <end position="25"/>
    </location>
</feature>
<dbReference type="RefSeq" id="WP_067764798.1">
    <property type="nucleotide sequence ID" value="NZ_LZDS01000025.1"/>
</dbReference>
<evidence type="ECO:0000313" key="2">
    <source>
        <dbReference type="EMBL" id="OBX28520.1"/>
    </source>
</evidence>
<evidence type="ECO:0008006" key="4">
    <source>
        <dbReference type="Google" id="ProtNLM"/>
    </source>
</evidence>
<evidence type="ECO:0000256" key="1">
    <source>
        <dbReference type="SAM" id="SignalP"/>
    </source>
</evidence>
<accession>A0A1A7R8D4</accession>
<feature type="chain" id="PRO_5008510446" description="DUF1176 domain-containing protein" evidence="1">
    <location>
        <begin position="26"/>
        <end position="350"/>
    </location>
</feature>
<evidence type="ECO:0000313" key="3">
    <source>
        <dbReference type="Proteomes" id="UP000185753"/>
    </source>
</evidence>
<keyword evidence="3" id="KW-1185">Reference proteome</keyword>
<dbReference type="Proteomes" id="UP000185753">
    <property type="component" value="Unassembled WGS sequence"/>
</dbReference>
<sequence length="350" mass="39109">MKNNNFIWQCLFGLAAAFGSVLSHAQIQGNYFSHKDWEIACDNTGTCRVAGYQADNQSHSISVLLQRAAGAQAQVSARVKIDREAFGRELKQLQLFIAGQSFGFVKIDSKTDEGQLSIAQTQKLIQALQGKEPILWKWNKFTWALSVDGASAVLLRMDDFQKRIGTNSALLRKSTASSDQVLKPKNIPKVNINSYVKGLQARHLIHSATSKQIFKQIKHTTTAEDCPLVFDTNFSADDRVVVFPLNSQYAVVEVPCWRGAYNVGNGYWVMDRQLKQVKQMVTGTGSSFSEGQIFSNQRGRGIGDCNSVEEWSWTGKRFIKTYQARTEMCRGFAGGAWDIPTLIYRVQLSS</sequence>
<dbReference type="EMBL" id="LZDS01000025">
    <property type="protein sequence ID" value="OBX28520.1"/>
    <property type="molecule type" value="Genomic_DNA"/>
</dbReference>
<gene>
    <name evidence="2" type="ORF">A9J31_05475</name>
</gene>
<keyword evidence="1" id="KW-0732">Signal</keyword>
<dbReference type="AlphaFoldDB" id="A0A1A7R8D4"/>
<dbReference type="Pfam" id="PF06674">
    <property type="entry name" value="DUF1176"/>
    <property type="match status" value="1"/>
</dbReference>
<organism evidence="2 3">
    <name type="scientific">Acinetobacter gandensis</name>
    <dbReference type="NCBI Taxonomy" id="1443941"/>
    <lineage>
        <taxon>Bacteria</taxon>
        <taxon>Pseudomonadati</taxon>
        <taxon>Pseudomonadota</taxon>
        <taxon>Gammaproteobacteria</taxon>
        <taxon>Moraxellales</taxon>
        <taxon>Moraxellaceae</taxon>
        <taxon>Acinetobacter</taxon>
    </lineage>
</organism>
<comment type="caution">
    <text evidence="2">The sequence shown here is derived from an EMBL/GenBank/DDBJ whole genome shotgun (WGS) entry which is preliminary data.</text>
</comment>
<protein>
    <recommendedName>
        <fullName evidence="4">DUF1176 domain-containing protein</fullName>
    </recommendedName>
</protein>
<dbReference type="STRING" id="1443941.A9J31_05475"/>
<dbReference type="InterPro" id="IPR009560">
    <property type="entry name" value="DUF1176"/>
</dbReference>
<proteinExistence type="predicted"/>
<reference evidence="3" key="1">
    <citation type="submission" date="2016-06" db="EMBL/GenBank/DDBJ databases">
        <authorList>
            <person name="Radolfova-Krizova L."/>
            <person name="Nemec A."/>
        </authorList>
    </citation>
    <scope>NUCLEOTIDE SEQUENCE [LARGE SCALE GENOMIC DNA]</scope>
    <source>
        <strain evidence="3">ANC 4275</strain>
    </source>
</reference>
<name>A0A1A7R8D4_9GAMM</name>